<proteinExistence type="predicted"/>
<dbReference type="EnsemblPlants" id="Pp3c7_24790V3.1">
    <property type="protein sequence ID" value="Pp3c7_24790V3.1"/>
    <property type="gene ID" value="Pp3c7_24790"/>
</dbReference>
<keyword evidence="3" id="KW-1185">Reference proteome</keyword>
<dbReference type="PaxDb" id="3218-PP1S97_29V6.1"/>
<dbReference type="AlphaFoldDB" id="A0A2K1KCY6"/>
<organism evidence="1">
    <name type="scientific">Physcomitrium patens</name>
    <name type="common">Spreading-leaved earth moss</name>
    <name type="synonym">Physcomitrella patens</name>
    <dbReference type="NCBI Taxonomy" id="3218"/>
    <lineage>
        <taxon>Eukaryota</taxon>
        <taxon>Viridiplantae</taxon>
        <taxon>Streptophyta</taxon>
        <taxon>Embryophyta</taxon>
        <taxon>Bryophyta</taxon>
        <taxon>Bryophytina</taxon>
        <taxon>Bryopsida</taxon>
        <taxon>Funariidae</taxon>
        <taxon>Funariales</taxon>
        <taxon>Funariaceae</taxon>
        <taxon>Physcomitrium</taxon>
    </lineage>
</organism>
<evidence type="ECO:0000313" key="2">
    <source>
        <dbReference type="EnsemblPlants" id="Pp3c7_24790V3.1"/>
    </source>
</evidence>
<gene>
    <name evidence="1" type="ORF">PHYPA_010825</name>
</gene>
<protein>
    <submittedName>
        <fullName evidence="1 2">Uncharacterized protein</fullName>
    </submittedName>
</protein>
<name>A0A2K1KCY6_PHYPA</name>
<accession>A0A2K1KCY6</accession>
<reference evidence="1 3" key="2">
    <citation type="journal article" date="2018" name="Plant J.">
        <title>The Physcomitrella patens chromosome-scale assembly reveals moss genome structure and evolution.</title>
        <authorList>
            <person name="Lang D."/>
            <person name="Ullrich K.K."/>
            <person name="Murat F."/>
            <person name="Fuchs J."/>
            <person name="Jenkins J."/>
            <person name="Haas F.B."/>
            <person name="Piednoel M."/>
            <person name="Gundlach H."/>
            <person name="Van Bel M."/>
            <person name="Meyberg R."/>
            <person name="Vives C."/>
            <person name="Morata J."/>
            <person name="Symeonidi A."/>
            <person name="Hiss M."/>
            <person name="Muchero W."/>
            <person name="Kamisugi Y."/>
            <person name="Saleh O."/>
            <person name="Blanc G."/>
            <person name="Decker E.L."/>
            <person name="van Gessel N."/>
            <person name="Grimwood J."/>
            <person name="Hayes R.D."/>
            <person name="Graham S.W."/>
            <person name="Gunter L.E."/>
            <person name="McDaniel S.F."/>
            <person name="Hoernstein S.N.W."/>
            <person name="Larsson A."/>
            <person name="Li F.W."/>
            <person name="Perroud P.F."/>
            <person name="Phillips J."/>
            <person name="Ranjan P."/>
            <person name="Rokshar D.S."/>
            <person name="Rothfels C.J."/>
            <person name="Schneider L."/>
            <person name="Shu S."/>
            <person name="Stevenson D.W."/>
            <person name="Thummler F."/>
            <person name="Tillich M."/>
            <person name="Villarreal Aguilar J.C."/>
            <person name="Widiez T."/>
            <person name="Wong G.K."/>
            <person name="Wymore A."/>
            <person name="Zhang Y."/>
            <person name="Zimmer A.D."/>
            <person name="Quatrano R.S."/>
            <person name="Mayer K.F.X."/>
            <person name="Goodstein D."/>
            <person name="Casacuberta J.M."/>
            <person name="Vandepoele K."/>
            <person name="Reski R."/>
            <person name="Cuming A.C."/>
            <person name="Tuskan G.A."/>
            <person name="Maumus F."/>
            <person name="Salse J."/>
            <person name="Schmutz J."/>
            <person name="Rensing S.A."/>
        </authorList>
    </citation>
    <scope>NUCLEOTIDE SEQUENCE [LARGE SCALE GENOMIC DNA]</scope>
    <source>
        <strain evidence="2 3">cv. Gransden 2004</strain>
    </source>
</reference>
<dbReference type="EMBL" id="ABEU02000007">
    <property type="protein sequence ID" value="PNR51638.1"/>
    <property type="molecule type" value="Genomic_DNA"/>
</dbReference>
<dbReference type="InParanoid" id="A0A2K1KCY6"/>
<reference evidence="1 3" key="1">
    <citation type="journal article" date="2008" name="Science">
        <title>The Physcomitrella genome reveals evolutionary insights into the conquest of land by plants.</title>
        <authorList>
            <person name="Rensing S."/>
            <person name="Lang D."/>
            <person name="Zimmer A."/>
            <person name="Terry A."/>
            <person name="Salamov A."/>
            <person name="Shapiro H."/>
            <person name="Nishiyama T."/>
            <person name="Perroud P.-F."/>
            <person name="Lindquist E."/>
            <person name="Kamisugi Y."/>
            <person name="Tanahashi T."/>
            <person name="Sakakibara K."/>
            <person name="Fujita T."/>
            <person name="Oishi K."/>
            <person name="Shin-I T."/>
            <person name="Kuroki Y."/>
            <person name="Toyoda A."/>
            <person name="Suzuki Y."/>
            <person name="Hashimoto A."/>
            <person name="Yamaguchi K."/>
            <person name="Sugano A."/>
            <person name="Kohara Y."/>
            <person name="Fujiyama A."/>
            <person name="Anterola A."/>
            <person name="Aoki S."/>
            <person name="Ashton N."/>
            <person name="Barbazuk W.B."/>
            <person name="Barker E."/>
            <person name="Bennetzen J."/>
            <person name="Bezanilla M."/>
            <person name="Blankenship R."/>
            <person name="Cho S.H."/>
            <person name="Dutcher S."/>
            <person name="Estelle M."/>
            <person name="Fawcett J.A."/>
            <person name="Gundlach H."/>
            <person name="Hanada K."/>
            <person name="Heyl A."/>
            <person name="Hicks K.A."/>
            <person name="Hugh J."/>
            <person name="Lohr M."/>
            <person name="Mayer K."/>
            <person name="Melkozernov A."/>
            <person name="Murata T."/>
            <person name="Nelson D."/>
            <person name="Pils B."/>
            <person name="Prigge M."/>
            <person name="Reiss B."/>
            <person name="Renner T."/>
            <person name="Rombauts S."/>
            <person name="Rushton P."/>
            <person name="Sanderfoot A."/>
            <person name="Schween G."/>
            <person name="Shiu S.-H."/>
            <person name="Stueber K."/>
            <person name="Theodoulou F.L."/>
            <person name="Tu H."/>
            <person name="Van de Peer Y."/>
            <person name="Verrier P.J."/>
            <person name="Waters E."/>
            <person name="Wood A."/>
            <person name="Yang L."/>
            <person name="Cove D."/>
            <person name="Cuming A."/>
            <person name="Hasebe M."/>
            <person name="Lucas S."/>
            <person name="Mishler D.B."/>
            <person name="Reski R."/>
            <person name="Grigoriev I."/>
            <person name="Quatrano R.S."/>
            <person name="Boore J.L."/>
        </authorList>
    </citation>
    <scope>NUCLEOTIDE SEQUENCE [LARGE SCALE GENOMIC DNA]</scope>
    <source>
        <strain evidence="2 3">cv. Gransden 2004</strain>
    </source>
</reference>
<dbReference type="Proteomes" id="UP000006727">
    <property type="component" value="Chromosome 7"/>
</dbReference>
<sequence>MVVFFLPSHWYQIFKAQSFTTLQEKIEQFGLKAKEFHA</sequence>
<evidence type="ECO:0000313" key="1">
    <source>
        <dbReference type="EMBL" id="PNR51638.1"/>
    </source>
</evidence>
<evidence type="ECO:0000313" key="3">
    <source>
        <dbReference type="Proteomes" id="UP000006727"/>
    </source>
</evidence>
<dbReference type="Gramene" id="Pp3c7_24790V3.1">
    <property type="protein sequence ID" value="Pp3c7_24790V3.1"/>
    <property type="gene ID" value="Pp3c7_24790"/>
</dbReference>
<reference evidence="2" key="3">
    <citation type="submission" date="2020-12" db="UniProtKB">
        <authorList>
            <consortium name="EnsemblPlants"/>
        </authorList>
    </citation>
    <scope>IDENTIFICATION</scope>
</reference>